<dbReference type="Proteomes" id="UP000199556">
    <property type="component" value="Unassembled WGS sequence"/>
</dbReference>
<dbReference type="GO" id="GO:0005524">
    <property type="term" value="F:ATP binding"/>
    <property type="evidence" value="ECO:0007669"/>
    <property type="project" value="UniProtKB-KW"/>
</dbReference>
<feature type="domain" description="Carbohydrate kinase PfkB" evidence="6">
    <location>
        <begin position="30"/>
        <end position="290"/>
    </location>
</feature>
<dbReference type="SUPFAM" id="SSF53613">
    <property type="entry name" value="Ribokinase-like"/>
    <property type="match status" value="1"/>
</dbReference>
<organism evidence="7 8">
    <name type="scientific">Ectothiorhodospira mobilis</name>
    <dbReference type="NCBI Taxonomy" id="195064"/>
    <lineage>
        <taxon>Bacteria</taxon>
        <taxon>Pseudomonadati</taxon>
        <taxon>Pseudomonadota</taxon>
        <taxon>Gammaproteobacteria</taxon>
        <taxon>Chromatiales</taxon>
        <taxon>Ectothiorhodospiraceae</taxon>
        <taxon>Ectothiorhodospira</taxon>
    </lineage>
</organism>
<evidence type="ECO:0000313" key="8">
    <source>
        <dbReference type="Proteomes" id="UP000199556"/>
    </source>
</evidence>
<comment type="similarity">
    <text evidence="1">Belongs to the carbohydrate kinase PfkB family.</text>
</comment>
<dbReference type="PANTHER" id="PTHR43085:SF1">
    <property type="entry name" value="PSEUDOURIDINE KINASE-RELATED"/>
    <property type="match status" value="1"/>
</dbReference>
<reference evidence="7 8" key="1">
    <citation type="submission" date="2016-10" db="EMBL/GenBank/DDBJ databases">
        <authorList>
            <person name="de Groot N.N."/>
        </authorList>
    </citation>
    <scope>NUCLEOTIDE SEQUENCE [LARGE SCALE GENOMIC DNA]</scope>
    <source>
        <strain evidence="7 8">DSM 4180</strain>
    </source>
</reference>
<evidence type="ECO:0000256" key="4">
    <source>
        <dbReference type="ARBA" id="ARBA00022777"/>
    </source>
</evidence>
<dbReference type="GO" id="GO:0016301">
    <property type="term" value="F:kinase activity"/>
    <property type="evidence" value="ECO:0007669"/>
    <property type="project" value="UniProtKB-KW"/>
</dbReference>
<sequence>MQRRRPDMNRNAVPVIFGEVLFDRFGDQAVLGGAPFNVAWNLRGLGRDPHFIGAVGADELGARVRGAMARWGLGDAGLQEDPQHPTGQVRVTLEAGSPRYEILPDQAYDHIDPKAALASVPERPGVLYHGSLALRGERSRAALEALAQALEAPVFLDVNLRAPWWQREQVQDWMARATWVKLNQEELAALAPVEQEDLDVQARMTLARFDLDALIVTRAEAGAMVLTREGAVHALQAPPVEALADTVGAGDAFSAVALAGLMAGWGWDLILERASLFASRVCTLQGATTEEPGFYAEAMGAWEG</sequence>
<evidence type="ECO:0000256" key="3">
    <source>
        <dbReference type="ARBA" id="ARBA00022741"/>
    </source>
</evidence>
<keyword evidence="2" id="KW-0808">Transferase</keyword>
<dbReference type="AlphaFoldDB" id="A0A1I4R5D6"/>
<proteinExistence type="inferred from homology"/>
<dbReference type="PANTHER" id="PTHR43085">
    <property type="entry name" value="HEXOKINASE FAMILY MEMBER"/>
    <property type="match status" value="1"/>
</dbReference>
<keyword evidence="5" id="KW-0067">ATP-binding</keyword>
<dbReference type="InterPro" id="IPR029056">
    <property type="entry name" value="Ribokinase-like"/>
</dbReference>
<accession>A0A1I4R5D6</accession>
<evidence type="ECO:0000313" key="7">
    <source>
        <dbReference type="EMBL" id="SFM47477.1"/>
    </source>
</evidence>
<evidence type="ECO:0000259" key="6">
    <source>
        <dbReference type="Pfam" id="PF00294"/>
    </source>
</evidence>
<dbReference type="Gene3D" id="3.40.1190.20">
    <property type="match status" value="1"/>
</dbReference>
<evidence type="ECO:0000256" key="5">
    <source>
        <dbReference type="ARBA" id="ARBA00022840"/>
    </source>
</evidence>
<dbReference type="Pfam" id="PF00294">
    <property type="entry name" value="PfkB"/>
    <property type="match status" value="1"/>
</dbReference>
<keyword evidence="3" id="KW-0547">Nucleotide-binding</keyword>
<dbReference type="CDD" id="cd01167">
    <property type="entry name" value="bac_FRK"/>
    <property type="match status" value="1"/>
</dbReference>
<keyword evidence="8" id="KW-1185">Reference proteome</keyword>
<dbReference type="InterPro" id="IPR011611">
    <property type="entry name" value="PfkB_dom"/>
</dbReference>
<keyword evidence="4 7" id="KW-0418">Kinase</keyword>
<name>A0A1I4R5D6_ECTMO</name>
<dbReference type="STRING" id="195064.SAMN05421721_106167"/>
<dbReference type="EMBL" id="FOUO01000006">
    <property type="protein sequence ID" value="SFM47477.1"/>
    <property type="molecule type" value="Genomic_DNA"/>
</dbReference>
<evidence type="ECO:0000256" key="1">
    <source>
        <dbReference type="ARBA" id="ARBA00010688"/>
    </source>
</evidence>
<protein>
    <submittedName>
        <fullName evidence="7">Fructokinase</fullName>
    </submittedName>
</protein>
<evidence type="ECO:0000256" key="2">
    <source>
        <dbReference type="ARBA" id="ARBA00022679"/>
    </source>
</evidence>
<dbReference type="InterPro" id="IPR050306">
    <property type="entry name" value="PfkB_Carbo_kinase"/>
</dbReference>
<gene>
    <name evidence="7" type="ORF">SAMN05421721_106167</name>
</gene>